<evidence type="ECO:0000313" key="1">
    <source>
        <dbReference type="EMBL" id="PWG03384.1"/>
    </source>
</evidence>
<dbReference type="AlphaFoldDB" id="A0A2U2J500"/>
<comment type="caution">
    <text evidence="1">The sequence shown here is derived from an EMBL/GenBank/DDBJ whole genome shotgun (WGS) entry which is preliminary data.</text>
</comment>
<gene>
    <name evidence="1" type="ORF">DF286_11280</name>
</gene>
<reference evidence="1 2" key="1">
    <citation type="submission" date="2018-05" db="EMBL/GenBank/DDBJ databases">
        <title>Genome of Sphingosinicella humi QZX222.</title>
        <authorList>
            <person name="Qiao Z."/>
            <person name="Wang G."/>
        </authorList>
    </citation>
    <scope>NUCLEOTIDE SEQUENCE [LARGE SCALE GENOMIC DNA]</scope>
    <source>
        <strain evidence="1 2">QZX222</strain>
    </source>
</reference>
<evidence type="ECO:0000313" key="2">
    <source>
        <dbReference type="Proteomes" id="UP000245916"/>
    </source>
</evidence>
<dbReference type="Proteomes" id="UP000245916">
    <property type="component" value="Unassembled WGS sequence"/>
</dbReference>
<name>A0A2U2J500_9SPHN</name>
<dbReference type="InterPro" id="IPR011008">
    <property type="entry name" value="Dimeric_a/b-barrel"/>
</dbReference>
<keyword evidence="1" id="KW-0560">Oxidoreductase</keyword>
<dbReference type="Gene3D" id="3.30.70.100">
    <property type="match status" value="1"/>
</dbReference>
<proteinExistence type="predicted"/>
<keyword evidence="1" id="KW-0503">Monooxygenase</keyword>
<dbReference type="EMBL" id="QFFF01000001">
    <property type="protein sequence ID" value="PWG03384.1"/>
    <property type="molecule type" value="Genomic_DNA"/>
</dbReference>
<keyword evidence="2" id="KW-1185">Reference proteome</keyword>
<dbReference type="SUPFAM" id="SSF54909">
    <property type="entry name" value="Dimeric alpha+beta barrel"/>
    <property type="match status" value="1"/>
</dbReference>
<dbReference type="GO" id="GO:0004497">
    <property type="term" value="F:monooxygenase activity"/>
    <property type="evidence" value="ECO:0007669"/>
    <property type="project" value="UniProtKB-KW"/>
</dbReference>
<dbReference type="RefSeq" id="WP_109271522.1">
    <property type="nucleotide sequence ID" value="NZ_QFFF01000001.1"/>
</dbReference>
<accession>A0A2U2J500</accession>
<organism evidence="1 2">
    <name type="scientific">Allosphingosinicella humi</name>
    <dbReference type="NCBI Taxonomy" id="2068657"/>
    <lineage>
        <taxon>Bacteria</taxon>
        <taxon>Pseudomonadati</taxon>
        <taxon>Pseudomonadota</taxon>
        <taxon>Alphaproteobacteria</taxon>
        <taxon>Sphingomonadales</taxon>
        <taxon>Sphingomonadaceae</taxon>
        <taxon>Allosphingosinicella</taxon>
    </lineage>
</organism>
<protein>
    <submittedName>
        <fullName evidence="1">Antibiotic biosynthesis monooxygenase</fullName>
    </submittedName>
</protein>
<dbReference type="OrthoDB" id="6105906at2"/>
<sequence length="99" mass="11286">MGFAVIYRWTVAEEHHAAFRARWRKATIHLREHGSLGSLLSRDESGDFVAIALWPSEAVRQAAFGAGSLEEPWPPVERFEETRLEIEDDLWVSSPFASF</sequence>